<protein>
    <recommendedName>
        <fullName evidence="6">Alpha N-terminal protein methyltransferase 1</fullName>
        <ecNumber evidence="5">2.1.1.244</ecNumber>
    </recommendedName>
    <alternativeName>
        <fullName evidence="7">X-Pro-Lys N-terminal protein methyltransferase 1</fullName>
    </alternativeName>
</protein>
<dbReference type="PANTHER" id="PTHR12753">
    <property type="entry name" value="AD-003 - RELATED"/>
    <property type="match status" value="1"/>
</dbReference>
<evidence type="ECO:0000256" key="3">
    <source>
        <dbReference type="ARBA" id="ARBA00022679"/>
    </source>
</evidence>
<evidence type="ECO:0000256" key="2">
    <source>
        <dbReference type="ARBA" id="ARBA00022603"/>
    </source>
</evidence>
<dbReference type="GO" id="GO:0071885">
    <property type="term" value="F:N-terminal protein N-methyltransferase activity"/>
    <property type="evidence" value="ECO:0007669"/>
    <property type="project" value="UniProtKB-EC"/>
</dbReference>
<dbReference type="Ensembl" id="ENSEBUT00000018797.1">
    <property type="protein sequence ID" value="ENSEBUP00000018221.1"/>
    <property type="gene ID" value="ENSEBUG00000011379.1"/>
</dbReference>
<evidence type="ECO:0000256" key="4">
    <source>
        <dbReference type="ARBA" id="ARBA00022691"/>
    </source>
</evidence>
<dbReference type="Proteomes" id="UP000694388">
    <property type="component" value="Unplaced"/>
</dbReference>
<evidence type="ECO:0000256" key="8">
    <source>
        <dbReference type="ARBA" id="ARBA00047306"/>
    </source>
</evidence>
<dbReference type="GeneTree" id="ENSGT00390000008371"/>
<dbReference type="OMA" id="EKAETFW"/>
<dbReference type="PANTHER" id="PTHR12753:SF0">
    <property type="entry name" value="ALPHA N-TERMINAL PROTEIN METHYLTRANSFERASE 1"/>
    <property type="match status" value="1"/>
</dbReference>
<evidence type="ECO:0000256" key="10">
    <source>
        <dbReference type="ARBA" id="ARBA00048167"/>
    </source>
</evidence>
<evidence type="ECO:0000256" key="5">
    <source>
        <dbReference type="ARBA" id="ARBA00039112"/>
    </source>
</evidence>
<evidence type="ECO:0000313" key="12">
    <source>
        <dbReference type="Proteomes" id="UP000694388"/>
    </source>
</evidence>
<reference evidence="11" key="1">
    <citation type="submission" date="2025-08" db="UniProtKB">
        <authorList>
            <consortium name="Ensembl"/>
        </authorList>
    </citation>
    <scope>IDENTIFICATION</scope>
</reference>
<sequence>MTGSMQIINLSDSEETVYLFHHRVWLKPRTPDNLLPPLFSVLILCILSSLNDKNESYDHVSTVSAQPNKGGARKEFALDCGAGIGRTTKYLLLPIFSRVDMVDMIPLFLRIARKSYLKANIRRVRFICSALQDFRPKWVTGHLTDDDLLEFLRRCRRALRQDGILIIKDNVAHEGVHIDVKDSSVCRARPILTAIFHRAGLRILCEEPQMDFPGEILPVWMFALR</sequence>
<dbReference type="InterPro" id="IPR029063">
    <property type="entry name" value="SAM-dependent_MTases_sf"/>
</dbReference>
<proteinExistence type="inferred from homology"/>
<dbReference type="SUPFAM" id="SSF53335">
    <property type="entry name" value="S-adenosyl-L-methionine-dependent methyltransferases"/>
    <property type="match status" value="1"/>
</dbReference>
<evidence type="ECO:0000256" key="6">
    <source>
        <dbReference type="ARBA" id="ARBA00039449"/>
    </source>
</evidence>
<reference evidence="11" key="2">
    <citation type="submission" date="2025-09" db="UniProtKB">
        <authorList>
            <consortium name="Ensembl"/>
        </authorList>
    </citation>
    <scope>IDENTIFICATION</scope>
</reference>
<keyword evidence="4" id="KW-0949">S-adenosyl-L-methionine</keyword>
<dbReference type="AlphaFoldDB" id="A0A8C4WXK9"/>
<keyword evidence="12" id="KW-1185">Reference proteome</keyword>
<keyword evidence="3" id="KW-0808">Transferase</keyword>
<comment type="similarity">
    <text evidence="1">Belongs to the methyltransferase superfamily. NTM1 family.</text>
</comment>
<keyword evidence="2" id="KW-0489">Methyltransferase</keyword>
<name>A0A8C4WXK9_EPTBU</name>
<comment type="catalytic activity">
    <reaction evidence="10">
        <text>N-terminal L-alanyl-L-prolyl-L-lysyl-[protein] + 3 S-adenosyl-L-methionine = N-terminal N,N,N-trimethyl-L-alanyl-L-prolyl-L-lysyl-[protein] + 3 S-adenosyl-L-homocysteine + 3 H(+)</text>
        <dbReference type="Rhea" id="RHEA:54712"/>
        <dbReference type="Rhea" id="RHEA-COMP:13785"/>
        <dbReference type="Rhea" id="RHEA-COMP:13971"/>
        <dbReference type="ChEBI" id="CHEBI:15378"/>
        <dbReference type="ChEBI" id="CHEBI:57856"/>
        <dbReference type="ChEBI" id="CHEBI:59789"/>
        <dbReference type="ChEBI" id="CHEBI:138057"/>
        <dbReference type="ChEBI" id="CHEBI:138315"/>
        <dbReference type="EC" id="2.1.1.244"/>
    </reaction>
</comment>
<dbReference type="GO" id="GO:0005737">
    <property type="term" value="C:cytoplasm"/>
    <property type="evidence" value="ECO:0007669"/>
    <property type="project" value="TreeGrafter"/>
</dbReference>
<evidence type="ECO:0000256" key="9">
    <source>
        <dbReference type="ARBA" id="ARBA00047885"/>
    </source>
</evidence>
<comment type="catalytic activity">
    <reaction evidence="8">
        <text>N-terminal L-seryl-L-prolyl-L-lysyl-[protein] + 3 S-adenosyl-L-methionine = N-terminal N,N,N-trimethyl-L-seryl-L-prolyl-L-lysyl-[protein] + 3 S-adenosyl-L-homocysteine + 3 H(+)</text>
        <dbReference type="Rhea" id="RHEA:54724"/>
        <dbReference type="Rhea" id="RHEA-COMP:13789"/>
        <dbReference type="Rhea" id="RHEA-COMP:13973"/>
        <dbReference type="ChEBI" id="CHEBI:15378"/>
        <dbReference type="ChEBI" id="CHEBI:57856"/>
        <dbReference type="ChEBI" id="CHEBI:59789"/>
        <dbReference type="ChEBI" id="CHEBI:138061"/>
        <dbReference type="ChEBI" id="CHEBI:138317"/>
        <dbReference type="EC" id="2.1.1.244"/>
    </reaction>
</comment>
<evidence type="ECO:0000313" key="11">
    <source>
        <dbReference type="Ensembl" id="ENSEBUP00000018221.1"/>
    </source>
</evidence>
<evidence type="ECO:0000256" key="1">
    <source>
        <dbReference type="ARBA" id="ARBA00009059"/>
    </source>
</evidence>
<comment type="catalytic activity">
    <reaction evidence="9">
        <text>N-terminal L-prolyl-L-prolyl-L-lysyl-[protein] + 2 S-adenosyl-L-methionine = N-terminal N,N-dimethyl-L-prolyl-L-prolyl-L-lysyl-[protein] + 2 S-adenosyl-L-homocysteine + 2 H(+)</text>
        <dbReference type="Rhea" id="RHEA:54736"/>
        <dbReference type="Rhea" id="RHEA-COMP:13787"/>
        <dbReference type="Rhea" id="RHEA-COMP:13974"/>
        <dbReference type="ChEBI" id="CHEBI:15378"/>
        <dbReference type="ChEBI" id="CHEBI:57856"/>
        <dbReference type="ChEBI" id="CHEBI:59789"/>
        <dbReference type="ChEBI" id="CHEBI:138059"/>
        <dbReference type="ChEBI" id="CHEBI:138318"/>
        <dbReference type="EC" id="2.1.1.244"/>
    </reaction>
</comment>
<dbReference type="EC" id="2.1.1.244" evidence="5"/>
<dbReference type="Pfam" id="PF05891">
    <property type="entry name" value="Methyltransf_PK"/>
    <property type="match status" value="1"/>
</dbReference>
<dbReference type="Gene3D" id="3.40.50.150">
    <property type="entry name" value="Vaccinia Virus protein VP39"/>
    <property type="match status" value="1"/>
</dbReference>
<accession>A0A8C4WXK9</accession>
<dbReference type="CDD" id="cd02440">
    <property type="entry name" value="AdoMet_MTases"/>
    <property type="match status" value="1"/>
</dbReference>
<evidence type="ECO:0000256" key="7">
    <source>
        <dbReference type="ARBA" id="ARBA00043129"/>
    </source>
</evidence>
<dbReference type="InterPro" id="IPR008576">
    <property type="entry name" value="MeTrfase_NTM1"/>
</dbReference>
<dbReference type="GO" id="GO:0032259">
    <property type="term" value="P:methylation"/>
    <property type="evidence" value="ECO:0007669"/>
    <property type="project" value="UniProtKB-KW"/>
</dbReference>
<organism evidence="11 12">
    <name type="scientific">Eptatretus burgeri</name>
    <name type="common">Inshore hagfish</name>
    <dbReference type="NCBI Taxonomy" id="7764"/>
    <lineage>
        <taxon>Eukaryota</taxon>
        <taxon>Metazoa</taxon>
        <taxon>Chordata</taxon>
        <taxon>Craniata</taxon>
        <taxon>Vertebrata</taxon>
        <taxon>Cyclostomata</taxon>
        <taxon>Myxini</taxon>
        <taxon>Myxiniformes</taxon>
        <taxon>Myxinidae</taxon>
        <taxon>Eptatretinae</taxon>
        <taxon>Eptatretus</taxon>
    </lineage>
</organism>